<organism evidence="1 2">
    <name type="scientific">Terrimicrobium sacchariphilum</name>
    <dbReference type="NCBI Taxonomy" id="690879"/>
    <lineage>
        <taxon>Bacteria</taxon>
        <taxon>Pseudomonadati</taxon>
        <taxon>Verrucomicrobiota</taxon>
        <taxon>Terrimicrobiia</taxon>
        <taxon>Terrimicrobiales</taxon>
        <taxon>Terrimicrobiaceae</taxon>
        <taxon>Terrimicrobium</taxon>
    </lineage>
</organism>
<evidence type="ECO:0000313" key="2">
    <source>
        <dbReference type="Proteomes" id="UP000076023"/>
    </source>
</evidence>
<name>A0A146G678_TERSA</name>
<reference evidence="2" key="1">
    <citation type="journal article" date="2017" name="Genome Announc.">
        <title>Draft Genome Sequence of Terrimicrobium sacchariphilum NM-5T, a Facultative Anaerobic Soil Bacterium of the Class Spartobacteria.</title>
        <authorList>
            <person name="Qiu Y.L."/>
            <person name="Tourlousse D.M."/>
            <person name="Matsuura N."/>
            <person name="Ohashi A."/>
            <person name="Sekiguchi Y."/>
        </authorList>
    </citation>
    <scope>NUCLEOTIDE SEQUENCE [LARGE SCALE GENOMIC DNA]</scope>
    <source>
        <strain evidence="2">NM-5</strain>
    </source>
</reference>
<dbReference type="EMBL" id="BDCO01000002">
    <property type="protein sequence ID" value="GAT32454.1"/>
    <property type="molecule type" value="Genomic_DNA"/>
</dbReference>
<sequence length="82" mass="9125">MRECMKSLFANVLGFARRSTPDSARLRVVTAAQIPGAEPAEVEITEVRCGNETVSWRAMYRSRYYHCHSDGECAAAMVTRVG</sequence>
<dbReference type="STRING" id="690879.TSACC_2853"/>
<evidence type="ECO:0000313" key="1">
    <source>
        <dbReference type="EMBL" id="GAT32454.1"/>
    </source>
</evidence>
<dbReference type="Proteomes" id="UP000076023">
    <property type="component" value="Unassembled WGS sequence"/>
</dbReference>
<keyword evidence="2" id="KW-1185">Reference proteome</keyword>
<dbReference type="AlphaFoldDB" id="A0A146G678"/>
<dbReference type="InParanoid" id="A0A146G678"/>
<gene>
    <name evidence="1" type="ORF">TSACC_2853</name>
</gene>
<proteinExistence type="predicted"/>
<comment type="caution">
    <text evidence="1">The sequence shown here is derived from an EMBL/GenBank/DDBJ whole genome shotgun (WGS) entry which is preliminary data.</text>
</comment>
<protein>
    <submittedName>
        <fullName evidence="1">Uncharacterized protein</fullName>
    </submittedName>
</protein>
<accession>A0A146G678</accession>